<evidence type="ECO:0000259" key="1">
    <source>
        <dbReference type="Pfam" id="PF00535"/>
    </source>
</evidence>
<dbReference type="SUPFAM" id="SSF53448">
    <property type="entry name" value="Nucleotide-diphospho-sugar transferases"/>
    <property type="match status" value="1"/>
</dbReference>
<protein>
    <submittedName>
        <fullName evidence="2">GT2 family glycosyltransferase</fullName>
    </submittedName>
</protein>
<dbReference type="AlphaFoldDB" id="A0A318H275"/>
<gene>
    <name evidence="2" type="ORF">C7444_105248</name>
</gene>
<name>A0A318H275_9BURK</name>
<evidence type="ECO:0000313" key="3">
    <source>
        <dbReference type="Proteomes" id="UP000247811"/>
    </source>
</evidence>
<comment type="caution">
    <text evidence="2">The sequence shown here is derived from an EMBL/GenBank/DDBJ whole genome shotgun (WGS) entry which is preliminary data.</text>
</comment>
<keyword evidence="2" id="KW-0808">Transferase</keyword>
<sequence length="279" mass="31042">MVGETLAELTRQSRRPDEILVCPATDKDFQPGTLRLDGIPIRWTIGPRGLTKQRNQILDMVGDCDLIIFLDDDIFLSPDYLEQMEQLFVAQPDVVVATGDLLADGILGPGIPPEEARSIIAAAGPRAQSQGISPYYAGYGCNMAFRWAAIRQTGSRFDERLPLYGWQEDVDFSRQVSKAGRVVKSKALRGVHLATKSGRQSGVRFGYSQVANPLYLWRKGTVTAHFAFRLMARNMLANFGKLLTPEPHVDRLGRVRGNLMALRDLMLGKLTPERVLELS</sequence>
<dbReference type="InterPro" id="IPR029044">
    <property type="entry name" value="Nucleotide-diphossugar_trans"/>
</dbReference>
<reference evidence="2 3" key="1">
    <citation type="submission" date="2018-05" db="EMBL/GenBank/DDBJ databases">
        <title>Genomic Encyclopedia of Type Strains, Phase IV (KMG-IV): sequencing the most valuable type-strain genomes for metagenomic binning, comparative biology and taxonomic classification.</title>
        <authorList>
            <person name="Goeker M."/>
        </authorList>
    </citation>
    <scope>NUCLEOTIDE SEQUENCE [LARGE SCALE GENOMIC DNA]</scope>
    <source>
        <strain evidence="2 3">DSM 566</strain>
    </source>
</reference>
<feature type="domain" description="Glycosyltransferase 2-like" evidence="1">
    <location>
        <begin position="41"/>
        <end position="98"/>
    </location>
</feature>
<keyword evidence="3" id="KW-1185">Reference proteome</keyword>
<dbReference type="Gene3D" id="3.90.550.10">
    <property type="entry name" value="Spore Coat Polysaccharide Biosynthesis Protein SpsA, Chain A"/>
    <property type="match status" value="1"/>
</dbReference>
<dbReference type="EMBL" id="QJJS01000005">
    <property type="protein sequence ID" value="PXW97148.1"/>
    <property type="molecule type" value="Genomic_DNA"/>
</dbReference>
<dbReference type="Proteomes" id="UP000247811">
    <property type="component" value="Unassembled WGS sequence"/>
</dbReference>
<dbReference type="Pfam" id="PF00535">
    <property type="entry name" value="Glycos_transf_2"/>
    <property type="match status" value="1"/>
</dbReference>
<accession>A0A318H275</accession>
<dbReference type="PANTHER" id="PTHR43685">
    <property type="entry name" value="GLYCOSYLTRANSFERASE"/>
    <property type="match status" value="1"/>
</dbReference>
<dbReference type="GO" id="GO:0016740">
    <property type="term" value="F:transferase activity"/>
    <property type="evidence" value="ECO:0007669"/>
    <property type="project" value="UniProtKB-KW"/>
</dbReference>
<dbReference type="InterPro" id="IPR001173">
    <property type="entry name" value="Glyco_trans_2-like"/>
</dbReference>
<dbReference type="InterPro" id="IPR050834">
    <property type="entry name" value="Glycosyltransf_2"/>
</dbReference>
<evidence type="ECO:0000313" key="2">
    <source>
        <dbReference type="EMBL" id="PXW97148.1"/>
    </source>
</evidence>
<dbReference type="PANTHER" id="PTHR43685:SF2">
    <property type="entry name" value="GLYCOSYLTRANSFERASE 2-LIKE DOMAIN-CONTAINING PROTEIN"/>
    <property type="match status" value="1"/>
</dbReference>
<proteinExistence type="predicted"/>
<organism evidence="2 3">
    <name type="scientific">Sphaerotilus hippei</name>
    <dbReference type="NCBI Taxonomy" id="744406"/>
    <lineage>
        <taxon>Bacteria</taxon>
        <taxon>Pseudomonadati</taxon>
        <taxon>Pseudomonadota</taxon>
        <taxon>Betaproteobacteria</taxon>
        <taxon>Burkholderiales</taxon>
        <taxon>Sphaerotilaceae</taxon>
        <taxon>Sphaerotilus</taxon>
    </lineage>
</organism>